<evidence type="ECO:0000256" key="4">
    <source>
        <dbReference type="ARBA" id="ARBA00022833"/>
    </source>
</evidence>
<reference evidence="6" key="1">
    <citation type="journal article" date="2021" name="Nat. Commun.">
        <title>Genetic determinants of endophytism in the Arabidopsis root mycobiome.</title>
        <authorList>
            <person name="Mesny F."/>
            <person name="Miyauchi S."/>
            <person name="Thiergart T."/>
            <person name="Pickel B."/>
            <person name="Atanasova L."/>
            <person name="Karlsson M."/>
            <person name="Huettel B."/>
            <person name="Barry K.W."/>
            <person name="Haridas S."/>
            <person name="Chen C."/>
            <person name="Bauer D."/>
            <person name="Andreopoulos W."/>
            <person name="Pangilinan J."/>
            <person name="LaButti K."/>
            <person name="Riley R."/>
            <person name="Lipzen A."/>
            <person name="Clum A."/>
            <person name="Drula E."/>
            <person name="Henrissat B."/>
            <person name="Kohler A."/>
            <person name="Grigoriev I.V."/>
            <person name="Martin F.M."/>
            <person name="Hacquard S."/>
        </authorList>
    </citation>
    <scope>NUCLEOTIDE SEQUENCE</scope>
    <source>
        <strain evidence="6">MPI-CAGE-AT-0147</strain>
    </source>
</reference>
<keyword evidence="7" id="KW-1185">Reference proteome</keyword>
<dbReference type="GO" id="GO:0005634">
    <property type="term" value="C:nucleus"/>
    <property type="evidence" value="ECO:0007669"/>
    <property type="project" value="TreeGrafter"/>
</dbReference>
<comment type="caution">
    <text evidence="6">The sequence shown here is derived from an EMBL/GenBank/DDBJ whole genome shotgun (WGS) entry which is preliminary data.</text>
</comment>
<dbReference type="InterPro" id="IPR013087">
    <property type="entry name" value="Znf_C2H2_type"/>
</dbReference>
<name>A0A9P9EUB3_9HYPO</name>
<dbReference type="Gene3D" id="3.30.160.60">
    <property type="entry name" value="Classic Zinc Finger"/>
    <property type="match status" value="1"/>
</dbReference>
<evidence type="ECO:0000256" key="1">
    <source>
        <dbReference type="ARBA" id="ARBA00022723"/>
    </source>
</evidence>
<accession>A0A9P9EUB3</accession>
<evidence type="ECO:0000256" key="3">
    <source>
        <dbReference type="ARBA" id="ARBA00022771"/>
    </source>
</evidence>
<gene>
    <name evidence="6" type="ORF">EDB81DRAFT_843147</name>
</gene>
<dbReference type="PANTHER" id="PTHR24379:SF127">
    <property type="entry name" value="BLOODY FINGERS-RELATED"/>
    <property type="match status" value="1"/>
</dbReference>
<sequence length="231" mass="26223">MCVAISSTALQSHWTLAYCCFDFTCGETFTSWAEKEQHLNISTQHNICYSCPWNPGFSTQEQLADHLEQGHNWCNECELQFIRPSDLTEHDVSQHNMCDQCSTYYDSPSNLRIAGRSSDHIMTHAAKLVECPGCPRNFISDSAMVLHLETGFCPSGTDLGHINDIAFQRFQSKHYVCDVNSAYDCSCPTCRDEFWHISGLLQHAESEACGQTTEWNTPLGKFLHFLDIRVH</sequence>
<keyword evidence="3" id="KW-0863">Zinc-finger</keyword>
<protein>
    <recommendedName>
        <fullName evidence="5">C2H2-type domain-containing protein</fullName>
    </recommendedName>
</protein>
<dbReference type="SMART" id="SM00355">
    <property type="entry name" value="ZnF_C2H2"/>
    <property type="match status" value="4"/>
</dbReference>
<dbReference type="AlphaFoldDB" id="A0A9P9EUB3"/>
<evidence type="ECO:0000313" key="6">
    <source>
        <dbReference type="EMBL" id="KAH7144034.1"/>
    </source>
</evidence>
<evidence type="ECO:0000256" key="2">
    <source>
        <dbReference type="ARBA" id="ARBA00022737"/>
    </source>
</evidence>
<evidence type="ECO:0000313" key="7">
    <source>
        <dbReference type="Proteomes" id="UP000738349"/>
    </source>
</evidence>
<feature type="domain" description="C2H2-type" evidence="5">
    <location>
        <begin position="74"/>
        <end position="95"/>
    </location>
</feature>
<dbReference type="OrthoDB" id="6105938at2759"/>
<keyword evidence="4" id="KW-0862">Zinc</keyword>
<dbReference type="PROSITE" id="PS00028">
    <property type="entry name" value="ZINC_FINGER_C2H2_1"/>
    <property type="match status" value="1"/>
</dbReference>
<dbReference type="GO" id="GO:0000977">
    <property type="term" value="F:RNA polymerase II transcription regulatory region sequence-specific DNA binding"/>
    <property type="evidence" value="ECO:0007669"/>
    <property type="project" value="TreeGrafter"/>
</dbReference>
<dbReference type="EMBL" id="JAGMUV010000009">
    <property type="protein sequence ID" value="KAH7144034.1"/>
    <property type="molecule type" value="Genomic_DNA"/>
</dbReference>
<dbReference type="GO" id="GO:0000981">
    <property type="term" value="F:DNA-binding transcription factor activity, RNA polymerase II-specific"/>
    <property type="evidence" value="ECO:0007669"/>
    <property type="project" value="TreeGrafter"/>
</dbReference>
<dbReference type="GO" id="GO:0008270">
    <property type="term" value="F:zinc ion binding"/>
    <property type="evidence" value="ECO:0007669"/>
    <property type="project" value="UniProtKB-KW"/>
</dbReference>
<evidence type="ECO:0000259" key="5">
    <source>
        <dbReference type="PROSITE" id="PS00028"/>
    </source>
</evidence>
<dbReference type="PANTHER" id="PTHR24379">
    <property type="entry name" value="KRAB AND ZINC FINGER DOMAIN-CONTAINING"/>
    <property type="match status" value="1"/>
</dbReference>
<proteinExistence type="predicted"/>
<organism evidence="6 7">
    <name type="scientific">Dactylonectria macrodidyma</name>
    <dbReference type="NCBI Taxonomy" id="307937"/>
    <lineage>
        <taxon>Eukaryota</taxon>
        <taxon>Fungi</taxon>
        <taxon>Dikarya</taxon>
        <taxon>Ascomycota</taxon>
        <taxon>Pezizomycotina</taxon>
        <taxon>Sordariomycetes</taxon>
        <taxon>Hypocreomycetidae</taxon>
        <taxon>Hypocreales</taxon>
        <taxon>Nectriaceae</taxon>
        <taxon>Dactylonectria</taxon>
    </lineage>
</organism>
<dbReference type="Proteomes" id="UP000738349">
    <property type="component" value="Unassembled WGS sequence"/>
</dbReference>
<keyword evidence="2" id="KW-0677">Repeat</keyword>
<keyword evidence="1" id="KW-0479">Metal-binding</keyword>